<evidence type="ECO:0000313" key="1">
    <source>
        <dbReference type="EMBL" id="VEB52253.1"/>
    </source>
</evidence>
<organism evidence="1 2">
    <name type="scientific">Salmonella enterica I</name>
    <dbReference type="NCBI Taxonomy" id="59201"/>
    <lineage>
        <taxon>Bacteria</taxon>
        <taxon>Pseudomonadati</taxon>
        <taxon>Pseudomonadota</taxon>
        <taxon>Gammaproteobacteria</taxon>
        <taxon>Enterobacterales</taxon>
        <taxon>Enterobacteriaceae</taxon>
        <taxon>Salmonella</taxon>
    </lineage>
</organism>
<sequence>MILDGVQKAAEMLRDEPESAMATRISRDALAAQDVIAIQIEDLLLALSRGE</sequence>
<gene>
    <name evidence="1" type="ORF">NCTC6754_02005</name>
</gene>
<accession>A0A447TS57</accession>
<evidence type="ECO:0000313" key="2">
    <source>
        <dbReference type="Proteomes" id="UP000269208"/>
    </source>
</evidence>
<protein>
    <submittedName>
        <fullName evidence="1">Putative cytoplasmic protein</fullName>
    </submittedName>
</protein>
<proteinExistence type="predicted"/>
<dbReference type="AlphaFoldDB" id="A0A447TS57"/>
<dbReference type="EMBL" id="LR134190">
    <property type="protein sequence ID" value="VEB52253.1"/>
    <property type="molecule type" value="Genomic_DNA"/>
</dbReference>
<dbReference type="Proteomes" id="UP000269208">
    <property type="component" value="Chromosome"/>
</dbReference>
<reference evidence="1 2" key="1">
    <citation type="submission" date="2018-12" db="EMBL/GenBank/DDBJ databases">
        <authorList>
            <consortium name="Pathogen Informatics"/>
        </authorList>
    </citation>
    <scope>NUCLEOTIDE SEQUENCE [LARGE SCALE GENOMIC DNA]</scope>
    <source>
        <strain evidence="1 2">NCTC6754</strain>
    </source>
</reference>
<name>A0A447TS57_SALET</name>